<evidence type="ECO:0000259" key="1">
    <source>
        <dbReference type="Pfam" id="PF07727"/>
    </source>
</evidence>
<keyword evidence="2" id="KW-1185">Reference proteome</keyword>
<dbReference type="RefSeq" id="XP_016497534.1">
    <property type="nucleotide sequence ID" value="XM_016642048.1"/>
</dbReference>
<dbReference type="GeneID" id="107816345"/>
<evidence type="ECO:0000313" key="3">
    <source>
        <dbReference type="RefSeq" id="XP_016497534.1"/>
    </source>
</evidence>
<gene>
    <name evidence="3" type="primary">LOC107816345</name>
</gene>
<sequence>MVFKLDPRQKICLPSQLSCLKLSQKYIKELLKDDDWITAMQEELHRFKRNKVWHLVPRPSDRTEIGTWWVFRNKLDEFGNKTRNKARLGVQDYNQEEGIDYYETFSPIARMEAIRILIVFASHMETKLIQMDVMSAFLNGYLKKEVFVKQHWI</sequence>
<feature type="domain" description="Reverse transcriptase Ty1/copia-type" evidence="1">
    <location>
        <begin position="50"/>
        <end position="150"/>
    </location>
</feature>
<accession>A0A1S4C9A0</accession>
<name>A0A1S4C9A0_TOBAC</name>
<organism evidence="2 3">
    <name type="scientific">Nicotiana tabacum</name>
    <name type="common">Common tobacco</name>
    <dbReference type="NCBI Taxonomy" id="4097"/>
    <lineage>
        <taxon>Eukaryota</taxon>
        <taxon>Viridiplantae</taxon>
        <taxon>Streptophyta</taxon>
        <taxon>Embryophyta</taxon>
        <taxon>Tracheophyta</taxon>
        <taxon>Spermatophyta</taxon>
        <taxon>Magnoliopsida</taxon>
        <taxon>eudicotyledons</taxon>
        <taxon>Gunneridae</taxon>
        <taxon>Pentapetalae</taxon>
        <taxon>asterids</taxon>
        <taxon>lamiids</taxon>
        <taxon>Solanales</taxon>
        <taxon>Solanaceae</taxon>
        <taxon>Nicotianoideae</taxon>
        <taxon>Nicotianeae</taxon>
        <taxon>Nicotiana</taxon>
    </lineage>
</organism>
<dbReference type="Proteomes" id="UP000790787">
    <property type="component" value="Chromosome 13"/>
</dbReference>
<dbReference type="OrthoDB" id="8048545at2759"/>
<dbReference type="PaxDb" id="4097-A0A1S4C9A0"/>
<dbReference type="STRING" id="4097.A0A1S4C9A0"/>
<protein>
    <submittedName>
        <fullName evidence="3">Mitochondrial protein AtMg00820</fullName>
    </submittedName>
</protein>
<proteinExistence type="predicted"/>
<dbReference type="Pfam" id="PF07727">
    <property type="entry name" value="RVT_2"/>
    <property type="match status" value="1"/>
</dbReference>
<reference evidence="3" key="2">
    <citation type="submission" date="2025-08" db="UniProtKB">
        <authorList>
            <consortium name="RefSeq"/>
        </authorList>
    </citation>
    <scope>IDENTIFICATION</scope>
    <source>
        <tissue evidence="3">Leaf</tissue>
    </source>
</reference>
<reference evidence="2" key="1">
    <citation type="journal article" date="2014" name="Nat. Commun.">
        <title>The tobacco genome sequence and its comparison with those of tomato and potato.</title>
        <authorList>
            <person name="Sierro N."/>
            <person name="Battey J.N."/>
            <person name="Ouadi S."/>
            <person name="Bakaher N."/>
            <person name="Bovet L."/>
            <person name="Willig A."/>
            <person name="Goepfert S."/>
            <person name="Peitsch M.C."/>
            <person name="Ivanov N.V."/>
        </authorList>
    </citation>
    <scope>NUCLEOTIDE SEQUENCE [LARGE SCALE GENOMIC DNA]</scope>
</reference>
<dbReference type="InterPro" id="IPR013103">
    <property type="entry name" value="RVT_2"/>
</dbReference>
<dbReference type="OMA" id="FASHMET"/>
<evidence type="ECO:0000313" key="2">
    <source>
        <dbReference type="Proteomes" id="UP000790787"/>
    </source>
</evidence>
<dbReference type="AlphaFoldDB" id="A0A1S4C9A0"/>
<dbReference type="KEGG" id="nta:107816345"/>